<comment type="caution">
    <text evidence="8">The sequence shown here is derived from an EMBL/GenBank/DDBJ whole genome shotgun (WGS) entry which is preliminary data.</text>
</comment>
<dbReference type="Proteomes" id="UP000244523">
    <property type="component" value="Unassembled WGS sequence"/>
</dbReference>
<dbReference type="Gene3D" id="3.40.1190.20">
    <property type="match status" value="1"/>
</dbReference>
<dbReference type="PROSITE" id="PS00583">
    <property type="entry name" value="PFKB_KINASES_1"/>
    <property type="match status" value="1"/>
</dbReference>
<evidence type="ECO:0000256" key="6">
    <source>
        <dbReference type="PIRNR" id="PIRNR000535"/>
    </source>
</evidence>
<comment type="similarity">
    <text evidence="1 6">Belongs to the carbohydrate kinase PfkB family.</text>
</comment>
<keyword evidence="2 6" id="KW-0808">Transferase</keyword>
<dbReference type="AlphaFoldDB" id="A0A2T6KET5"/>
<dbReference type="PANTHER" id="PTHR46566:SF2">
    <property type="entry name" value="ATP-DEPENDENT 6-PHOSPHOFRUCTOKINASE ISOZYME 2"/>
    <property type="match status" value="1"/>
</dbReference>
<dbReference type="Pfam" id="PF00294">
    <property type="entry name" value="PfkB"/>
    <property type="match status" value="1"/>
</dbReference>
<name>A0A2T6KET5_9RHOB</name>
<dbReference type="PIRSF" id="PIRSF000535">
    <property type="entry name" value="1PFK/6PFK/LacC"/>
    <property type="match status" value="1"/>
</dbReference>
<evidence type="ECO:0000256" key="1">
    <source>
        <dbReference type="ARBA" id="ARBA00010688"/>
    </source>
</evidence>
<dbReference type="EMBL" id="QBUD01000007">
    <property type="protein sequence ID" value="PUB13607.1"/>
    <property type="molecule type" value="Genomic_DNA"/>
</dbReference>
<sequence>MIHPGGGGVNVARAICKLGGQATALVAVGGPTGERLLDLLASEAVPTSPVPVSGETRESFAVTDETTGQQYRFSVPGPTLSAQDGQSLLAAIGAAVTPDSFVVLSGGLAAGLDVTFPDRILAAIKPVSDRLIVDTSRGALAHLIQRRADPVHLLRIDQKEAAQAAEHAMATVADSVTFAQTLVDRGVARIVVTGRGADGSIMVTQTQAFFCHAPKVTVRSKIGAGDAFVGAMTLALARGAPPDQALRWGVAAASATVGTQGTALCERQMTEDLFEDCIIEVI</sequence>
<dbReference type="GO" id="GO:0005524">
    <property type="term" value="F:ATP binding"/>
    <property type="evidence" value="ECO:0007669"/>
    <property type="project" value="UniProtKB-KW"/>
</dbReference>
<evidence type="ECO:0000259" key="7">
    <source>
        <dbReference type="Pfam" id="PF00294"/>
    </source>
</evidence>
<organism evidence="8 9">
    <name type="scientific">Yoonia sediminilitoris</name>
    <dbReference type="NCBI Taxonomy" id="1286148"/>
    <lineage>
        <taxon>Bacteria</taxon>
        <taxon>Pseudomonadati</taxon>
        <taxon>Pseudomonadota</taxon>
        <taxon>Alphaproteobacteria</taxon>
        <taxon>Rhodobacterales</taxon>
        <taxon>Paracoccaceae</taxon>
        <taxon>Yoonia</taxon>
    </lineage>
</organism>
<protein>
    <recommendedName>
        <fullName evidence="6">Phosphofructokinase</fullName>
    </recommendedName>
</protein>
<evidence type="ECO:0000256" key="4">
    <source>
        <dbReference type="ARBA" id="ARBA00022777"/>
    </source>
</evidence>
<dbReference type="InterPro" id="IPR002173">
    <property type="entry name" value="Carboh/pur_kinase_PfkB_CS"/>
</dbReference>
<dbReference type="SUPFAM" id="SSF53613">
    <property type="entry name" value="Ribokinase-like"/>
    <property type="match status" value="1"/>
</dbReference>
<keyword evidence="3" id="KW-0547">Nucleotide-binding</keyword>
<reference evidence="8 9" key="1">
    <citation type="submission" date="2018-04" db="EMBL/GenBank/DDBJ databases">
        <title>Genomic Encyclopedia of Archaeal and Bacterial Type Strains, Phase II (KMG-II): from individual species to whole genera.</title>
        <authorList>
            <person name="Goeker M."/>
        </authorList>
    </citation>
    <scope>NUCLEOTIDE SEQUENCE [LARGE SCALE GENOMIC DNA]</scope>
    <source>
        <strain evidence="8 9">DSM 29955</strain>
    </source>
</reference>
<accession>A0A2T6KET5</accession>
<evidence type="ECO:0000256" key="2">
    <source>
        <dbReference type="ARBA" id="ARBA00022679"/>
    </source>
</evidence>
<dbReference type="InterPro" id="IPR029056">
    <property type="entry name" value="Ribokinase-like"/>
</dbReference>
<gene>
    <name evidence="8" type="ORF">C8N45_10767</name>
</gene>
<evidence type="ECO:0000313" key="9">
    <source>
        <dbReference type="Proteomes" id="UP000244523"/>
    </source>
</evidence>
<dbReference type="PANTHER" id="PTHR46566">
    <property type="entry name" value="1-PHOSPHOFRUCTOKINASE-RELATED"/>
    <property type="match status" value="1"/>
</dbReference>
<keyword evidence="4 8" id="KW-0418">Kinase</keyword>
<dbReference type="GO" id="GO:0003872">
    <property type="term" value="F:6-phosphofructokinase activity"/>
    <property type="evidence" value="ECO:0007669"/>
    <property type="project" value="TreeGrafter"/>
</dbReference>
<dbReference type="InterPro" id="IPR017583">
    <property type="entry name" value="Tagatose/fructose_Pkinase"/>
</dbReference>
<evidence type="ECO:0000313" key="8">
    <source>
        <dbReference type="EMBL" id="PUB13607.1"/>
    </source>
</evidence>
<dbReference type="InterPro" id="IPR011611">
    <property type="entry name" value="PfkB_dom"/>
</dbReference>
<evidence type="ECO:0000256" key="5">
    <source>
        <dbReference type="ARBA" id="ARBA00022840"/>
    </source>
</evidence>
<keyword evidence="5" id="KW-0067">ATP-binding</keyword>
<keyword evidence="9" id="KW-1185">Reference proteome</keyword>
<proteinExistence type="inferred from homology"/>
<evidence type="ECO:0000256" key="3">
    <source>
        <dbReference type="ARBA" id="ARBA00022741"/>
    </source>
</evidence>
<feature type="domain" description="Carbohydrate kinase PfkB" evidence="7">
    <location>
        <begin position="3"/>
        <end position="266"/>
    </location>
</feature>
<dbReference type="GO" id="GO:0005829">
    <property type="term" value="C:cytosol"/>
    <property type="evidence" value="ECO:0007669"/>
    <property type="project" value="TreeGrafter"/>
</dbReference>